<dbReference type="InterPro" id="IPR009003">
    <property type="entry name" value="Peptidase_S1_PA"/>
</dbReference>
<dbReference type="Gene3D" id="2.40.10.10">
    <property type="entry name" value="Trypsin-like serine proteases"/>
    <property type="match status" value="1"/>
</dbReference>
<dbReference type="Pfam" id="PF00089">
    <property type="entry name" value="Trypsin"/>
    <property type="match status" value="1"/>
</dbReference>
<dbReference type="PANTHER" id="PTHR24276">
    <property type="entry name" value="POLYSERASE-RELATED"/>
    <property type="match status" value="1"/>
</dbReference>
<dbReference type="SUPFAM" id="SSF50494">
    <property type="entry name" value="Trypsin-like serine proteases"/>
    <property type="match status" value="1"/>
</dbReference>
<comment type="similarity">
    <text evidence="1">Belongs to the peptidase S1 family.</text>
</comment>
<keyword evidence="5" id="KW-1015">Disulfide bond</keyword>
<dbReference type="PROSITE" id="PS50240">
    <property type="entry name" value="TRYPSIN_DOM"/>
    <property type="match status" value="1"/>
</dbReference>
<evidence type="ECO:0000256" key="3">
    <source>
        <dbReference type="ARBA" id="ARBA00022801"/>
    </source>
</evidence>
<evidence type="ECO:0000259" key="7">
    <source>
        <dbReference type="PROSITE" id="PS50240"/>
    </source>
</evidence>
<evidence type="ECO:0000256" key="1">
    <source>
        <dbReference type="ARBA" id="ARBA00007664"/>
    </source>
</evidence>
<name>A0A2A4JFE9_HELVI</name>
<dbReference type="GO" id="GO:0006508">
    <property type="term" value="P:proteolysis"/>
    <property type="evidence" value="ECO:0007669"/>
    <property type="project" value="UniProtKB-KW"/>
</dbReference>
<dbReference type="SMART" id="SM00020">
    <property type="entry name" value="Tryp_SPc"/>
    <property type="match status" value="1"/>
</dbReference>
<proteinExistence type="inferred from homology"/>
<protein>
    <recommendedName>
        <fullName evidence="7">Peptidase S1 domain-containing protein</fullName>
    </recommendedName>
</protein>
<accession>A0A2A4JFE9</accession>
<gene>
    <name evidence="8" type="ORF">B5V51_2554</name>
</gene>
<evidence type="ECO:0000256" key="4">
    <source>
        <dbReference type="ARBA" id="ARBA00022825"/>
    </source>
</evidence>
<keyword evidence="3" id="KW-0378">Hydrolase</keyword>
<comment type="caution">
    <text evidence="8">The sequence shown here is derived from an EMBL/GenBank/DDBJ whole genome shotgun (WGS) entry which is preliminary data.</text>
</comment>
<dbReference type="InterPro" id="IPR001314">
    <property type="entry name" value="Peptidase_S1A"/>
</dbReference>
<keyword evidence="4" id="KW-0720">Serine protease</keyword>
<dbReference type="InterPro" id="IPR001254">
    <property type="entry name" value="Trypsin_dom"/>
</dbReference>
<dbReference type="GO" id="GO:0004252">
    <property type="term" value="F:serine-type endopeptidase activity"/>
    <property type="evidence" value="ECO:0007669"/>
    <property type="project" value="InterPro"/>
</dbReference>
<keyword evidence="2" id="KW-0645">Protease</keyword>
<evidence type="ECO:0000256" key="6">
    <source>
        <dbReference type="SAM" id="SignalP"/>
    </source>
</evidence>
<organism evidence="8">
    <name type="scientific">Heliothis virescens</name>
    <name type="common">Tobacco budworm moth</name>
    <dbReference type="NCBI Taxonomy" id="7102"/>
    <lineage>
        <taxon>Eukaryota</taxon>
        <taxon>Metazoa</taxon>
        <taxon>Ecdysozoa</taxon>
        <taxon>Arthropoda</taxon>
        <taxon>Hexapoda</taxon>
        <taxon>Insecta</taxon>
        <taxon>Pterygota</taxon>
        <taxon>Neoptera</taxon>
        <taxon>Endopterygota</taxon>
        <taxon>Lepidoptera</taxon>
        <taxon>Glossata</taxon>
        <taxon>Ditrysia</taxon>
        <taxon>Noctuoidea</taxon>
        <taxon>Noctuidae</taxon>
        <taxon>Heliothinae</taxon>
        <taxon>Heliothis</taxon>
    </lineage>
</organism>
<dbReference type="InterPro" id="IPR050430">
    <property type="entry name" value="Peptidase_S1"/>
</dbReference>
<reference evidence="8" key="1">
    <citation type="submission" date="2017-09" db="EMBL/GenBank/DDBJ databases">
        <title>Contemporary evolution of a Lepidopteran species, Heliothis virescens, in response to modern agricultural practices.</title>
        <authorList>
            <person name="Fritz M.L."/>
            <person name="Deyonke A.M."/>
            <person name="Papanicolaou A."/>
            <person name="Micinski S."/>
            <person name="Westbrook J."/>
            <person name="Gould F."/>
        </authorList>
    </citation>
    <scope>NUCLEOTIDE SEQUENCE [LARGE SCALE GENOMIC DNA]</scope>
    <source>
        <strain evidence="8">HvINT-</strain>
        <tissue evidence="8">Whole body</tissue>
    </source>
</reference>
<evidence type="ECO:0000256" key="2">
    <source>
        <dbReference type="ARBA" id="ARBA00022670"/>
    </source>
</evidence>
<dbReference type="PANTHER" id="PTHR24276:SF96">
    <property type="entry name" value="PEPTIDASE S1 DOMAIN-CONTAINING PROTEIN"/>
    <property type="match status" value="1"/>
</dbReference>
<dbReference type="AlphaFoldDB" id="A0A2A4JFE9"/>
<dbReference type="EMBL" id="NWSH01001577">
    <property type="protein sequence ID" value="PCG70815.1"/>
    <property type="molecule type" value="Genomic_DNA"/>
</dbReference>
<feature type="domain" description="Peptidase S1" evidence="7">
    <location>
        <begin position="26"/>
        <end position="274"/>
    </location>
</feature>
<feature type="signal peptide" evidence="6">
    <location>
        <begin position="1"/>
        <end position="22"/>
    </location>
</feature>
<evidence type="ECO:0000256" key="5">
    <source>
        <dbReference type="ARBA" id="ARBA00023157"/>
    </source>
</evidence>
<dbReference type="EMBL" id="NWSH01001577">
    <property type="protein sequence ID" value="PCG70816.1"/>
    <property type="molecule type" value="Genomic_DNA"/>
</dbReference>
<sequence length="298" mass="32563">MYNFVILCVIVLLGTSYSSVEGAPRIIGGIAASEKQFLYMVSLQLLSEVDLETRGHRCGGALITYSHALTAASCLYYQNNQGIFIEIFTREYRLFAGSERLDNDDASRIRSISNFTMHPEFDPRQPYINDIAIITTSEAFPTNVVTPLNLPVGDVTVNNPSNCQSPGWGGQDSSASASYHLMYTESYVTENGACSRFYSKEGTMIDMQPSMLCAVPYMHTSGCQGDIGNPLVCNNDITGILFLSKTCSSPIETSNPDVYTSVFSYKAWIEETTNGASTYQLGIGLLAMLALVQIVIST</sequence>
<dbReference type="STRING" id="7102.A0A2A4JFE9"/>
<dbReference type="InterPro" id="IPR043504">
    <property type="entry name" value="Peptidase_S1_PA_chymotrypsin"/>
</dbReference>
<evidence type="ECO:0000313" key="8">
    <source>
        <dbReference type="EMBL" id="PCG70815.1"/>
    </source>
</evidence>
<dbReference type="PRINTS" id="PR00722">
    <property type="entry name" value="CHYMOTRYPSIN"/>
</dbReference>
<feature type="chain" id="PRO_5013508191" description="Peptidase S1 domain-containing protein" evidence="6">
    <location>
        <begin position="23"/>
        <end position="298"/>
    </location>
</feature>
<dbReference type="CDD" id="cd00190">
    <property type="entry name" value="Tryp_SPc"/>
    <property type="match status" value="1"/>
</dbReference>
<keyword evidence="6" id="KW-0732">Signal</keyword>